<dbReference type="RefSeq" id="WP_257877741.1">
    <property type="nucleotide sequence ID" value="NZ_CAMIHY010000062.1"/>
</dbReference>
<reference evidence="1" key="2">
    <citation type="submission" date="2023-10" db="EMBL/GenBank/DDBJ databases">
        <authorList>
            <person name="Choi B."/>
        </authorList>
    </citation>
    <scope>NUCLEOTIDE SEQUENCE</scope>
    <source>
        <strain evidence="1">UMB0763</strain>
    </source>
</reference>
<dbReference type="AlphaFoldDB" id="A0AAF0YPE7"/>
<dbReference type="KEGG" id="cpyr:CYJ47_10275"/>
<evidence type="ECO:0000313" key="2">
    <source>
        <dbReference type="Proteomes" id="UP000234560"/>
    </source>
</evidence>
<dbReference type="Proteomes" id="UP000234560">
    <property type="component" value="Chromosome"/>
</dbReference>
<name>A0AAF0YPE7_9CORY</name>
<proteinExistence type="predicted"/>
<dbReference type="EMBL" id="CP136958">
    <property type="protein sequence ID" value="WOT01647.1"/>
    <property type="molecule type" value="Genomic_DNA"/>
</dbReference>
<accession>A0AAF0YPE7</accession>
<protein>
    <submittedName>
        <fullName evidence="1">Uncharacterized protein</fullName>
    </submittedName>
</protein>
<organism evidence="1 2">
    <name type="scientific">Corynebacterium pyruviciproducens</name>
    <dbReference type="NCBI Taxonomy" id="598660"/>
    <lineage>
        <taxon>Bacteria</taxon>
        <taxon>Bacillati</taxon>
        <taxon>Actinomycetota</taxon>
        <taxon>Actinomycetes</taxon>
        <taxon>Mycobacteriales</taxon>
        <taxon>Corynebacteriaceae</taxon>
        <taxon>Corynebacterium</taxon>
    </lineage>
</organism>
<sequence length="52" mass="5619">MSSNTSKEPTSHEVDAAEFKVSGDGYGNELWGVVMRGGELRCEVVKSVRGTM</sequence>
<evidence type="ECO:0000313" key="1">
    <source>
        <dbReference type="EMBL" id="WOT01647.1"/>
    </source>
</evidence>
<reference evidence="1" key="1">
    <citation type="submission" date="2017-12" db="EMBL/GenBank/DDBJ databases">
        <authorList>
            <person name="Thomas-White K."/>
            <person name="Wolfe A.J."/>
        </authorList>
    </citation>
    <scope>NUCLEOTIDE SEQUENCE</scope>
    <source>
        <strain evidence="1">UMB0763</strain>
    </source>
</reference>
<gene>
    <name evidence="1" type="ORF">CYJ47_10275</name>
</gene>